<evidence type="ECO:0000256" key="2">
    <source>
        <dbReference type="ARBA" id="ARBA00001913"/>
    </source>
</evidence>
<dbReference type="EMBL" id="JAUKPO010000005">
    <property type="protein sequence ID" value="MDO1446979.1"/>
    <property type="molecule type" value="Genomic_DNA"/>
</dbReference>
<dbReference type="InterPro" id="IPR008367">
    <property type="entry name" value="Regucalcin"/>
</dbReference>
<gene>
    <name evidence="16" type="ORF">Q0590_11985</name>
</gene>
<evidence type="ECO:0000256" key="10">
    <source>
        <dbReference type="ARBA" id="ARBA00022490"/>
    </source>
</evidence>
<evidence type="ECO:0000256" key="1">
    <source>
        <dbReference type="ARBA" id="ARBA00001589"/>
    </source>
</evidence>
<dbReference type="RefSeq" id="WP_302037781.1">
    <property type="nucleotide sequence ID" value="NZ_JAUKPO010000005.1"/>
</dbReference>
<keyword evidence="13" id="KW-0106">Calcium</keyword>
<evidence type="ECO:0000256" key="13">
    <source>
        <dbReference type="ARBA" id="ARBA00022837"/>
    </source>
</evidence>
<dbReference type="PRINTS" id="PR01791">
    <property type="entry name" value="REGUCALCIN"/>
</dbReference>
<evidence type="ECO:0000256" key="14">
    <source>
        <dbReference type="ARBA" id="ARBA00032464"/>
    </source>
</evidence>
<keyword evidence="17" id="KW-1185">Reference proteome</keyword>
<evidence type="ECO:0000313" key="17">
    <source>
        <dbReference type="Proteomes" id="UP001168528"/>
    </source>
</evidence>
<proteinExistence type="inferred from homology"/>
<dbReference type="InterPro" id="IPR013658">
    <property type="entry name" value="SGL"/>
</dbReference>
<dbReference type="PANTHER" id="PTHR10907:SF47">
    <property type="entry name" value="REGUCALCIN"/>
    <property type="match status" value="1"/>
</dbReference>
<keyword evidence="12 16" id="KW-0378">Hydrolase</keyword>
<comment type="cofactor">
    <cofactor evidence="2">
        <name>Ca(2+)</name>
        <dbReference type="ChEBI" id="CHEBI:29108"/>
    </cofactor>
</comment>
<evidence type="ECO:0000256" key="11">
    <source>
        <dbReference type="ARBA" id="ARBA00022723"/>
    </source>
</evidence>
<dbReference type="InterPro" id="IPR011042">
    <property type="entry name" value="6-blade_b-propeller_TolB-like"/>
</dbReference>
<dbReference type="PANTHER" id="PTHR10907">
    <property type="entry name" value="REGUCALCIN"/>
    <property type="match status" value="1"/>
</dbReference>
<sequence>MNHLSNSSSLNQLKVEVVVDAKAILGEGAIWDSRSKLLYWVDIMQGFVHSYNPANGQTHTSDVGQYVGTVVPRHSGELLLAVKNGFSSLNPATGKLTPISNPEAHLPGNRFNDGKCDPAGRFWAGTMSLKQSTGAGSLYCLHTDLRVEKVIEQVTISNGLVWSSDHKTFYYIDTPTLEIAAYDYDLQTGKISNRRVAITVPKEEGSPDGMTIDAENMLWIAHYGGAQVARWNPYTGKKMQSVTLPVSQPTSCAFGGEKLNDLYITTCRENMKEEQLQKEPLAGALFRVSAMPVQGVLAYEFKG</sequence>
<dbReference type="PRINTS" id="PR01790">
    <property type="entry name" value="SMP30FAMILY"/>
</dbReference>
<organism evidence="16 17">
    <name type="scientific">Rhodocytophaga aerolata</name>
    <dbReference type="NCBI Taxonomy" id="455078"/>
    <lineage>
        <taxon>Bacteria</taxon>
        <taxon>Pseudomonadati</taxon>
        <taxon>Bacteroidota</taxon>
        <taxon>Cytophagia</taxon>
        <taxon>Cytophagales</taxon>
        <taxon>Rhodocytophagaceae</taxon>
        <taxon>Rhodocytophaga</taxon>
    </lineage>
</organism>
<name>A0ABT8R6K3_9BACT</name>
<keyword evidence="10" id="KW-0963">Cytoplasm</keyword>
<dbReference type="InterPro" id="IPR005511">
    <property type="entry name" value="SMP-30"/>
</dbReference>
<evidence type="ECO:0000256" key="7">
    <source>
        <dbReference type="ARBA" id="ARBA00008853"/>
    </source>
</evidence>
<accession>A0ABT8R6K3</accession>
<comment type="subcellular location">
    <subcellularLocation>
        <location evidence="6">Cytoplasm</location>
    </subcellularLocation>
</comment>
<evidence type="ECO:0000256" key="8">
    <source>
        <dbReference type="ARBA" id="ARBA00013227"/>
    </source>
</evidence>
<comment type="cofactor">
    <cofactor evidence="5">
        <name>Zn(2+)</name>
        <dbReference type="ChEBI" id="CHEBI:29105"/>
    </cofactor>
</comment>
<dbReference type="Pfam" id="PF08450">
    <property type="entry name" value="SGL"/>
    <property type="match status" value="1"/>
</dbReference>
<protein>
    <recommendedName>
        <fullName evidence="9">Regucalcin</fullName>
        <ecNumber evidence="8">3.1.1.17</ecNumber>
    </recommendedName>
    <alternativeName>
        <fullName evidence="14">Gluconolactonase</fullName>
    </alternativeName>
</protein>
<dbReference type="EC" id="3.1.1.17" evidence="8"/>
<evidence type="ECO:0000256" key="12">
    <source>
        <dbReference type="ARBA" id="ARBA00022801"/>
    </source>
</evidence>
<comment type="similarity">
    <text evidence="7">Belongs to the SMP-30/CGR1 family.</text>
</comment>
<dbReference type="Gene3D" id="2.120.10.30">
    <property type="entry name" value="TolB, C-terminal domain"/>
    <property type="match status" value="1"/>
</dbReference>
<evidence type="ECO:0000259" key="15">
    <source>
        <dbReference type="Pfam" id="PF08450"/>
    </source>
</evidence>
<comment type="catalytic activity">
    <reaction evidence="1">
        <text>D-glucono-1,5-lactone + H2O = D-gluconate + H(+)</text>
        <dbReference type="Rhea" id="RHEA:10440"/>
        <dbReference type="ChEBI" id="CHEBI:15377"/>
        <dbReference type="ChEBI" id="CHEBI:15378"/>
        <dbReference type="ChEBI" id="CHEBI:16217"/>
        <dbReference type="ChEBI" id="CHEBI:18391"/>
        <dbReference type="EC" id="3.1.1.17"/>
    </reaction>
</comment>
<keyword evidence="11" id="KW-0479">Metal-binding</keyword>
<evidence type="ECO:0000256" key="3">
    <source>
        <dbReference type="ARBA" id="ARBA00001936"/>
    </source>
</evidence>
<comment type="caution">
    <text evidence="16">The sequence shown here is derived from an EMBL/GenBank/DDBJ whole genome shotgun (WGS) entry which is preliminary data.</text>
</comment>
<evidence type="ECO:0000313" key="16">
    <source>
        <dbReference type="EMBL" id="MDO1446979.1"/>
    </source>
</evidence>
<reference evidence="16" key="1">
    <citation type="submission" date="2023-07" db="EMBL/GenBank/DDBJ databases">
        <title>The genome sequence of Rhodocytophaga aerolata KACC 12507.</title>
        <authorList>
            <person name="Zhang X."/>
        </authorList>
    </citation>
    <scope>NUCLEOTIDE SEQUENCE</scope>
    <source>
        <strain evidence="16">KACC 12507</strain>
    </source>
</reference>
<dbReference type="SUPFAM" id="SSF63829">
    <property type="entry name" value="Calcium-dependent phosphotriesterase"/>
    <property type="match status" value="1"/>
</dbReference>
<comment type="cofactor">
    <cofactor evidence="3">
        <name>Mn(2+)</name>
        <dbReference type="ChEBI" id="CHEBI:29035"/>
    </cofactor>
</comment>
<evidence type="ECO:0000256" key="5">
    <source>
        <dbReference type="ARBA" id="ARBA00001947"/>
    </source>
</evidence>
<evidence type="ECO:0000256" key="9">
    <source>
        <dbReference type="ARBA" id="ARBA00016808"/>
    </source>
</evidence>
<comment type="cofactor">
    <cofactor evidence="4">
        <name>Mg(2+)</name>
        <dbReference type="ChEBI" id="CHEBI:18420"/>
    </cofactor>
</comment>
<evidence type="ECO:0000256" key="4">
    <source>
        <dbReference type="ARBA" id="ARBA00001946"/>
    </source>
</evidence>
<evidence type="ECO:0000256" key="6">
    <source>
        <dbReference type="ARBA" id="ARBA00004496"/>
    </source>
</evidence>
<feature type="domain" description="SMP-30/Gluconolactonase/LRE-like region" evidence="15">
    <location>
        <begin position="25"/>
        <end position="267"/>
    </location>
</feature>
<dbReference type="GO" id="GO:0016787">
    <property type="term" value="F:hydrolase activity"/>
    <property type="evidence" value="ECO:0007669"/>
    <property type="project" value="UniProtKB-KW"/>
</dbReference>
<dbReference type="Proteomes" id="UP001168528">
    <property type="component" value="Unassembled WGS sequence"/>
</dbReference>